<comment type="subcellular location">
    <subcellularLocation>
        <location evidence="6">Cell membrane</location>
        <topology evidence="6">Multi-pass membrane protein</topology>
    </subcellularLocation>
    <subcellularLocation>
        <location evidence="1">Membrane</location>
        <topology evidence="1">Multi-pass membrane protein</topology>
    </subcellularLocation>
</comment>
<evidence type="ECO:0000256" key="7">
    <source>
        <dbReference type="SAM" id="Phobius"/>
    </source>
</evidence>
<dbReference type="GO" id="GO:0005886">
    <property type="term" value="C:plasma membrane"/>
    <property type="evidence" value="ECO:0007669"/>
    <property type="project" value="UniProtKB-SubCell"/>
</dbReference>
<name>A0A221UVU2_9FLAO</name>
<keyword evidence="9" id="KW-0560">Oxidoreductase</keyword>
<feature type="transmembrane region" description="Helical" evidence="7">
    <location>
        <begin position="128"/>
        <end position="152"/>
    </location>
</feature>
<evidence type="ECO:0000256" key="1">
    <source>
        <dbReference type="ARBA" id="ARBA00004141"/>
    </source>
</evidence>
<dbReference type="GO" id="GO:0004129">
    <property type="term" value="F:cytochrome-c oxidase activity"/>
    <property type="evidence" value="ECO:0007669"/>
    <property type="project" value="InterPro"/>
</dbReference>
<keyword evidence="5 7" id="KW-0472">Membrane</keyword>
<reference evidence="9 10" key="1">
    <citation type="submission" date="2017-07" db="EMBL/GenBank/DDBJ databases">
        <title>Genome Sequence of Arenibacter algicola Strain SMS7 Isolated from a culture of the Diatom Skeletonema marinoi.</title>
        <authorList>
            <person name="Topel M."/>
            <person name="Pinder M.I.M."/>
            <person name="Johansson O.N."/>
            <person name="Kourtchenko O."/>
            <person name="Godhe A."/>
            <person name="Clarke A.K."/>
        </authorList>
    </citation>
    <scope>NUCLEOTIDE SEQUENCE [LARGE SCALE GENOMIC DNA]</scope>
    <source>
        <strain evidence="9 10">SMS7</strain>
    </source>
</reference>
<sequence length="193" mass="22286">METPTIDPKNIYYPPGGILMWIIIFLELVTFGIALIFMVVSAREEPEMFHDSRMLLNSTYGAINTVFLLTSGFFMARTVQLFKEGNILRASVFLRLTMLGGLLFLALKGFEYNDKLEAGLGLSYNTFFTYYWMLTLFHMVHVIVGLIILWTVQRSISKVPVNLKLEDMEASAAFWHMCDLIWLLLFPILYLIF</sequence>
<feature type="transmembrane region" description="Helical" evidence="7">
    <location>
        <begin position="18"/>
        <end position="42"/>
    </location>
</feature>
<evidence type="ECO:0000256" key="4">
    <source>
        <dbReference type="ARBA" id="ARBA00022989"/>
    </source>
</evidence>
<dbReference type="InterPro" id="IPR000298">
    <property type="entry name" value="Cyt_c_oxidase-like_su3"/>
</dbReference>
<evidence type="ECO:0000256" key="6">
    <source>
        <dbReference type="RuleBase" id="RU003376"/>
    </source>
</evidence>
<protein>
    <submittedName>
        <fullName evidence="9">Cytochrome c oxidase subunit 3</fullName>
        <ecNumber evidence="9">1.9.3.1</ecNumber>
    </submittedName>
</protein>
<dbReference type="InterPro" id="IPR013833">
    <property type="entry name" value="Cyt_c_oxidase_su3_a-hlx"/>
</dbReference>
<accession>A0A221UVU2</accession>
<proteinExistence type="inferred from homology"/>
<organism evidence="9 10">
    <name type="scientific">Arenibacter algicola</name>
    <dbReference type="NCBI Taxonomy" id="616991"/>
    <lineage>
        <taxon>Bacteria</taxon>
        <taxon>Pseudomonadati</taxon>
        <taxon>Bacteroidota</taxon>
        <taxon>Flavobacteriia</taxon>
        <taxon>Flavobacteriales</taxon>
        <taxon>Flavobacteriaceae</taxon>
        <taxon>Arenibacter</taxon>
    </lineage>
</organism>
<dbReference type="EC" id="1.9.3.1" evidence="9"/>
<evidence type="ECO:0000256" key="5">
    <source>
        <dbReference type="ARBA" id="ARBA00023136"/>
    </source>
</evidence>
<dbReference type="Proteomes" id="UP000204551">
    <property type="component" value="Chromosome"/>
</dbReference>
<feature type="transmembrane region" description="Helical" evidence="7">
    <location>
        <begin position="54"/>
        <end position="75"/>
    </location>
</feature>
<dbReference type="PANTHER" id="PTHR11403:SF6">
    <property type="entry name" value="NITRIC OXIDE REDUCTASE SUBUNIT E"/>
    <property type="match status" value="1"/>
</dbReference>
<keyword evidence="4 7" id="KW-1133">Transmembrane helix</keyword>
<feature type="transmembrane region" description="Helical" evidence="7">
    <location>
        <begin position="87"/>
        <end position="107"/>
    </location>
</feature>
<evidence type="ECO:0000259" key="8">
    <source>
        <dbReference type="PROSITE" id="PS50253"/>
    </source>
</evidence>
<dbReference type="InterPro" id="IPR035973">
    <property type="entry name" value="Cyt_c_oxidase_su3-like_sf"/>
</dbReference>
<dbReference type="GO" id="GO:0019646">
    <property type="term" value="P:aerobic electron transport chain"/>
    <property type="evidence" value="ECO:0007669"/>
    <property type="project" value="InterPro"/>
</dbReference>
<dbReference type="InterPro" id="IPR024791">
    <property type="entry name" value="Cyt_c/ubiquinol_Oxase_su3"/>
</dbReference>
<dbReference type="RefSeq" id="WP_093978086.1">
    <property type="nucleotide sequence ID" value="NZ_CP022515.1"/>
</dbReference>
<evidence type="ECO:0000256" key="3">
    <source>
        <dbReference type="ARBA" id="ARBA00022692"/>
    </source>
</evidence>
<gene>
    <name evidence="9" type="ORF">AREALGSMS7_01834</name>
</gene>
<evidence type="ECO:0000313" key="9">
    <source>
        <dbReference type="EMBL" id="ASO05298.1"/>
    </source>
</evidence>
<feature type="transmembrane region" description="Helical" evidence="7">
    <location>
        <begin position="172"/>
        <end position="192"/>
    </location>
</feature>
<dbReference type="EMBL" id="CP022515">
    <property type="protein sequence ID" value="ASO05298.1"/>
    <property type="molecule type" value="Genomic_DNA"/>
</dbReference>
<feature type="domain" description="Heme-copper oxidase subunit III family profile" evidence="8">
    <location>
        <begin position="1"/>
        <end position="193"/>
    </location>
</feature>
<evidence type="ECO:0000313" key="10">
    <source>
        <dbReference type="Proteomes" id="UP000204551"/>
    </source>
</evidence>
<dbReference type="PROSITE" id="PS50253">
    <property type="entry name" value="COX3"/>
    <property type="match status" value="1"/>
</dbReference>
<dbReference type="Gene3D" id="1.20.120.80">
    <property type="entry name" value="Cytochrome c oxidase, subunit III, four-helix bundle"/>
    <property type="match status" value="1"/>
</dbReference>
<comment type="similarity">
    <text evidence="2 6">Belongs to the cytochrome c oxidase subunit 3 family.</text>
</comment>
<dbReference type="GO" id="GO:0016491">
    <property type="term" value="F:oxidoreductase activity"/>
    <property type="evidence" value="ECO:0007669"/>
    <property type="project" value="UniProtKB-KW"/>
</dbReference>
<keyword evidence="3 6" id="KW-0812">Transmembrane</keyword>
<dbReference type="AlphaFoldDB" id="A0A221UVU2"/>
<dbReference type="PANTHER" id="PTHR11403">
    <property type="entry name" value="CYTOCHROME C OXIDASE SUBUNIT III"/>
    <property type="match status" value="1"/>
</dbReference>
<evidence type="ECO:0000256" key="2">
    <source>
        <dbReference type="ARBA" id="ARBA00010581"/>
    </source>
</evidence>
<dbReference type="Pfam" id="PF00510">
    <property type="entry name" value="COX3"/>
    <property type="match status" value="1"/>
</dbReference>
<dbReference type="KEGG" id="aalg:AREALGSMS7_01834"/>
<dbReference type="SUPFAM" id="SSF81452">
    <property type="entry name" value="Cytochrome c oxidase subunit III-like"/>
    <property type="match status" value="1"/>
</dbReference>